<dbReference type="SUPFAM" id="SSF48350">
    <property type="entry name" value="GTPase activation domain, GAP"/>
    <property type="match status" value="1"/>
</dbReference>
<evidence type="ECO:0000256" key="1">
    <source>
        <dbReference type="ARBA" id="ARBA00022468"/>
    </source>
</evidence>
<dbReference type="InterPro" id="IPR047225">
    <property type="entry name" value="PH_GRAF"/>
</dbReference>
<dbReference type="SMART" id="SM00233">
    <property type="entry name" value="PH"/>
    <property type="match status" value="1"/>
</dbReference>
<dbReference type="SMART" id="SM00324">
    <property type="entry name" value="RhoGAP"/>
    <property type="match status" value="1"/>
</dbReference>
<feature type="domain" description="Rho-GAP" evidence="5">
    <location>
        <begin position="376"/>
        <end position="572"/>
    </location>
</feature>
<name>A0A4Z2AY77_9TELE</name>
<dbReference type="PANTHER" id="PTHR12552">
    <property type="entry name" value="OLIGOPHRENIN 1"/>
    <property type="match status" value="1"/>
</dbReference>
<dbReference type="InterPro" id="IPR000198">
    <property type="entry name" value="RhoGAP_dom"/>
</dbReference>
<dbReference type="Proteomes" id="UP000516260">
    <property type="component" value="Chromosome 9"/>
</dbReference>
<feature type="region of interest" description="Disordered" evidence="3">
    <location>
        <begin position="796"/>
        <end position="859"/>
    </location>
</feature>
<dbReference type="InterPro" id="IPR004148">
    <property type="entry name" value="BAR_dom"/>
</dbReference>
<feature type="region of interest" description="Disordered" evidence="3">
    <location>
        <begin position="695"/>
        <end position="779"/>
    </location>
</feature>
<dbReference type="GO" id="GO:0005737">
    <property type="term" value="C:cytoplasm"/>
    <property type="evidence" value="ECO:0007669"/>
    <property type="project" value="InterPro"/>
</dbReference>
<dbReference type="InterPro" id="IPR011993">
    <property type="entry name" value="PH-like_dom_sf"/>
</dbReference>
<reference evidence="6 7" key="1">
    <citation type="submission" date="2019-04" db="EMBL/GenBank/DDBJ databases">
        <title>The sequence and de novo assembly of Takifugu bimaculatus genome using PacBio and Hi-C technologies.</title>
        <authorList>
            <person name="Xu P."/>
            <person name="Liu B."/>
            <person name="Zhou Z."/>
        </authorList>
    </citation>
    <scope>NUCLEOTIDE SEQUENCE [LARGE SCALE GENOMIC DNA]</scope>
    <source>
        <strain evidence="6">TB-2018</strain>
        <tissue evidence="6">Muscle</tissue>
    </source>
</reference>
<feature type="compositionally biased region" description="Low complexity" evidence="3">
    <location>
        <begin position="848"/>
        <end position="859"/>
    </location>
</feature>
<dbReference type="InterPro" id="IPR027267">
    <property type="entry name" value="AH/BAR_dom_sf"/>
</dbReference>
<dbReference type="Pfam" id="PF00620">
    <property type="entry name" value="RhoGAP"/>
    <property type="match status" value="1"/>
</dbReference>
<feature type="compositionally biased region" description="Polar residues" evidence="3">
    <location>
        <begin position="808"/>
        <end position="839"/>
    </location>
</feature>
<dbReference type="GO" id="GO:0005096">
    <property type="term" value="F:GTPase activator activity"/>
    <property type="evidence" value="ECO:0007669"/>
    <property type="project" value="UniProtKB-KW"/>
</dbReference>
<organism evidence="6 7">
    <name type="scientific">Takifugu bimaculatus</name>
    <dbReference type="NCBI Taxonomy" id="433685"/>
    <lineage>
        <taxon>Eukaryota</taxon>
        <taxon>Metazoa</taxon>
        <taxon>Chordata</taxon>
        <taxon>Craniata</taxon>
        <taxon>Vertebrata</taxon>
        <taxon>Euteleostomi</taxon>
        <taxon>Actinopterygii</taxon>
        <taxon>Neopterygii</taxon>
        <taxon>Teleostei</taxon>
        <taxon>Neoteleostei</taxon>
        <taxon>Acanthomorphata</taxon>
        <taxon>Eupercaria</taxon>
        <taxon>Tetraodontiformes</taxon>
        <taxon>Tetradontoidea</taxon>
        <taxon>Tetraodontidae</taxon>
        <taxon>Takifugu</taxon>
    </lineage>
</organism>
<accession>A0A4Z2AY77</accession>
<keyword evidence="1" id="KW-0343">GTPase activation</keyword>
<dbReference type="GO" id="GO:0007165">
    <property type="term" value="P:signal transduction"/>
    <property type="evidence" value="ECO:0007669"/>
    <property type="project" value="InterPro"/>
</dbReference>
<dbReference type="InterPro" id="IPR047234">
    <property type="entry name" value="GRAF_fam"/>
</dbReference>
<dbReference type="InterPro" id="IPR001849">
    <property type="entry name" value="PH_domain"/>
</dbReference>
<evidence type="ECO:0000256" key="3">
    <source>
        <dbReference type="SAM" id="MobiDB-lite"/>
    </source>
</evidence>
<dbReference type="Pfam" id="PF16746">
    <property type="entry name" value="BAR_3"/>
    <property type="match status" value="1"/>
</dbReference>
<feature type="coiled-coil region" evidence="2">
    <location>
        <begin position="225"/>
        <end position="259"/>
    </location>
</feature>
<dbReference type="Gene3D" id="1.20.1270.60">
    <property type="entry name" value="Arfaptin homology (AH) domain/BAR domain"/>
    <property type="match status" value="1"/>
</dbReference>
<feature type="compositionally biased region" description="Low complexity" evidence="3">
    <location>
        <begin position="729"/>
        <end position="762"/>
    </location>
</feature>
<dbReference type="FunFam" id="1.20.1270.60:FF:000001">
    <property type="entry name" value="Rho GTPase-activating protein 26"/>
    <property type="match status" value="1"/>
</dbReference>
<comment type="caution">
    <text evidence="6">The sequence shown here is derived from an EMBL/GenBank/DDBJ whole genome shotgun (WGS) entry which is preliminary data.</text>
</comment>
<keyword evidence="2" id="KW-0175">Coiled coil</keyword>
<dbReference type="Gene3D" id="1.10.555.10">
    <property type="entry name" value="Rho GTPase activation protein"/>
    <property type="match status" value="1"/>
</dbReference>
<feature type="non-terminal residue" evidence="6">
    <location>
        <position position="876"/>
    </location>
</feature>
<protein>
    <recommendedName>
        <fullName evidence="8">Rho-GAP domain-containing protein</fullName>
    </recommendedName>
</protein>
<evidence type="ECO:0008006" key="8">
    <source>
        <dbReference type="Google" id="ProtNLM"/>
    </source>
</evidence>
<evidence type="ECO:0000256" key="2">
    <source>
        <dbReference type="SAM" id="Coils"/>
    </source>
</evidence>
<gene>
    <name evidence="6" type="ORF">fugu_009055</name>
</gene>
<dbReference type="CDD" id="cd01249">
    <property type="entry name" value="BAR-PH_GRAF_family"/>
    <property type="match status" value="1"/>
</dbReference>
<dbReference type="SUPFAM" id="SSF50729">
    <property type="entry name" value="PH domain-like"/>
    <property type="match status" value="1"/>
</dbReference>
<sequence>MGLPTLEFSDSFLDSPEFRERLQCHEIELERTNSFIKDLIKDGNMLVSALKSLSIAVQRFSQSLQEFQFECIGDAETDDEISIAQSLKEFSQLLSTMEEERKRLIQNADDVLISPLERFRKEQIGAVKEGKKQFDKETERYYSVLEKHLSLSSKKKDSHLQEADTQMSKDRQVFYDASLQYVFKIQEVQERKKFEFVEPLLAFLQGLFTFYHEGYELASEFEPYKQQLQFNLQNARNNFESTRAEVERLMRRIRSAEEDFKAPSSFTMEGYLYIQEKRPLGSVWTRYYCTYEKSSKMFTMSSTESRAANRQNGVVNGTPEMFRLRSCVRRKRDSIDKRFCFDIEVVERHGVITLQALSEANRRLWMEAMDGKEPIYTLPSLLSKKEETFLNEAGLNFVKQCISLIETRGLTTPGLYRTGGVNSKVQRLMTSVFASTAPADLHLDADAWDNKTITSGLKDYFRCLAEPVLTYRLHKEFLKAAKYDDQKYRVRAIHALVHKLPEKNRALLDLLTNHLYKVSSNCSQNLMTVSNLGMIFGPTLMRSQEETVAAMMNIKFQNIVVEIIIENHHKVLLPISKHVKITSINALHTLSLDMSRAHLDRYLARRQTCRCRFLKLRHLGRPLGEIRPSACRLERGGPVFTLLHCASQTMTVTRTVAARRQPLWAAGSLCPPTPLKRMDRLSSRLLHPLPPQRLAVSSAAKASPPVAPSQGCSNGGDQKDTGASPHLETSSSWTSSQLTSTQQTSSVSSSMSSLLSTERTLSAKGNSDASLSSVKESRVPSGASSVASTLCSSMEHVSSLREGRRIQRGSSVSSLKSNYSADQKNSSGTEPRVTDSASPQRPRKLYRTASSSSSSSSSLFTYQLSTSSSLTSLHIS</sequence>
<dbReference type="PROSITE" id="PS50003">
    <property type="entry name" value="PH_DOMAIN"/>
    <property type="match status" value="1"/>
</dbReference>
<evidence type="ECO:0000259" key="5">
    <source>
        <dbReference type="PROSITE" id="PS50238"/>
    </source>
</evidence>
<dbReference type="EMBL" id="SWLE01000022">
    <property type="protein sequence ID" value="TNM84877.1"/>
    <property type="molecule type" value="Genomic_DNA"/>
</dbReference>
<dbReference type="Pfam" id="PF00169">
    <property type="entry name" value="PH"/>
    <property type="match status" value="1"/>
</dbReference>
<feature type="compositionally biased region" description="Low complexity" evidence="3">
    <location>
        <begin position="695"/>
        <end position="704"/>
    </location>
</feature>
<dbReference type="FunFam" id="1.10.555.10:FF:000008">
    <property type="entry name" value="Rho GTPase-activating protein 42"/>
    <property type="match status" value="1"/>
</dbReference>
<feature type="domain" description="PH" evidence="4">
    <location>
        <begin position="265"/>
        <end position="374"/>
    </location>
</feature>
<dbReference type="AlphaFoldDB" id="A0A4Z2AY77"/>
<dbReference type="PROSITE" id="PS50238">
    <property type="entry name" value="RHOGAP"/>
    <property type="match status" value="1"/>
</dbReference>
<feature type="compositionally biased region" description="Polar residues" evidence="3">
    <location>
        <begin position="763"/>
        <end position="774"/>
    </location>
</feature>
<dbReference type="Gene3D" id="2.30.29.30">
    <property type="entry name" value="Pleckstrin-homology domain (PH domain)/Phosphotyrosine-binding domain (PTB)"/>
    <property type="match status" value="1"/>
</dbReference>
<dbReference type="InterPro" id="IPR008936">
    <property type="entry name" value="Rho_GTPase_activation_prot"/>
</dbReference>
<evidence type="ECO:0000313" key="6">
    <source>
        <dbReference type="EMBL" id="TNM84877.1"/>
    </source>
</evidence>
<evidence type="ECO:0000313" key="7">
    <source>
        <dbReference type="Proteomes" id="UP000516260"/>
    </source>
</evidence>
<proteinExistence type="predicted"/>
<keyword evidence="7" id="KW-1185">Reference proteome</keyword>
<dbReference type="PANTHER" id="PTHR12552:SF3">
    <property type="entry name" value="RHO GTPASE-ACTIVATING PROTEIN 42"/>
    <property type="match status" value="1"/>
</dbReference>
<evidence type="ECO:0000259" key="4">
    <source>
        <dbReference type="PROSITE" id="PS50003"/>
    </source>
</evidence>
<dbReference type="SUPFAM" id="SSF103657">
    <property type="entry name" value="BAR/IMD domain-like"/>
    <property type="match status" value="1"/>
</dbReference>